<keyword evidence="2" id="KW-0472">Membrane</keyword>
<feature type="compositionally biased region" description="Low complexity" evidence="1">
    <location>
        <begin position="73"/>
        <end position="88"/>
    </location>
</feature>
<feature type="region of interest" description="Disordered" evidence="1">
    <location>
        <begin position="69"/>
        <end position="88"/>
    </location>
</feature>
<gene>
    <name evidence="3" type="ORF">SAMN04488564_10673</name>
</gene>
<dbReference type="RefSeq" id="WP_093598263.1">
    <property type="nucleotide sequence ID" value="NZ_FOYL01000006.1"/>
</dbReference>
<organism evidence="3 4">
    <name type="scientific">Lentzea waywayandensis</name>
    <dbReference type="NCBI Taxonomy" id="84724"/>
    <lineage>
        <taxon>Bacteria</taxon>
        <taxon>Bacillati</taxon>
        <taxon>Actinomycetota</taxon>
        <taxon>Actinomycetes</taxon>
        <taxon>Pseudonocardiales</taxon>
        <taxon>Pseudonocardiaceae</taxon>
        <taxon>Lentzea</taxon>
    </lineage>
</organism>
<reference evidence="4" key="1">
    <citation type="submission" date="2016-10" db="EMBL/GenBank/DDBJ databases">
        <authorList>
            <person name="Varghese N."/>
            <person name="Submissions S."/>
        </authorList>
    </citation>
    <scope>NUCLEOTIDE SEQUENCE [LARGE SCALE GENOMIC DNA]</scope>
    <source>
        <strain evidence="4">DSM 44232</strain>
    </source>
</reference>
<evidence type="ECO:0000313" key="4">
    <source>
        <dbReference type="Proteomes" id="UP000198583"/>
    </source>
</evidence>
<evidence type="ECO:0000313" key="3">
    <source>
        <dbReference type="EMBL" id="SFR22136.1"/>
    </source>
</evidence>
<evidence type="ECO:0000256" key="2">
    <source>
        <dbReference type="SAM" id="Phobius"/>
    </source>
</evidence>
<dbReference type="OrthoDB" id="2607492at2"/>
<proteinExistence type="predicted"/>
<feature type="transmembrane region" description="Helical" evidence="2">
    <location>
        <begin position="37"/>
        <end position="60"/>
    </location>
</feature>
<sequence length="174" mass="17668">MVQLGIIIGFAGVLLIMAGLVGRGFRFSGSVLPPVGPAARVSCFVVGGVLLLLSLGLVFADVPGNSEASDRLPPTITPQSISSTSTSPPAMQVTPAVGEVQIPVNIYQSPYLDSPVVGHLEAGAVIEILCTARGDAVTHVASGMTSNLWNGVSGGYVPDVVVYTGTNEATMGSC</sequence>
<keyword evidence="4" id="KW-1185">Reference proteome</keyword>
<accession>A0A1I6EWM8</accession>
<keyword evidence="2" id="KW-0812">Transmembrane</keyword>
<dbReference type="Proteomes" id="UP000198583">
    <property type="component" value="Unassembled WGS sequence"/>
</dbReference>
<dbReference type="STRING" id="84724.SAMN04488564_10673"/>
<keyword evidence="2" id="KW-1133">Transmembrane helix</keyword>
<name>A0A1I6EWM8_9PSEU</name>
<evidence type="ECO:0000256" key="1">
    <source>
        <dbReference type="SAM" id="MobiDB-lite"/>
    </source>
</evidence>
<protein>
    <submittedName>
        <fullName evidence="3">Uncharacterized protein</fullName>
    </submittedName>
</protein>
<dbReference type="AlphaFoldDB" id="A0A1I6EWM8"/>
<feature type="transmembrane region" description="Helical" evidence="2">
    <location>
        <begin position="6"/>
        <end position="25"/>
    </location>
</feature>
<dbReference type="EMBL" id="FOYL01000006">
    <property type="protein sequence ID" value="SFR22136.1"/>
    <property type="molecule type" value="Genomic_DNA"/>
</dbReference>